<keyword evidence="2" id="KW-0813">Transport</keyword>
<feature type="transmembrane region" description="Helical" evidence="8">
    <location>
        <begin position="31"/>
        <end position="50"/>
    </location>
</feature>
<feature type="region of interest" description="Disordered" evidence="7">
    <location>
        <begin position="430"/>
        <end position="451"/>
    </location>
</feature>
<evidence type="ECO:0000256" key="5">
    <source>
        <dbReference type="ARBA" id="ARBA00022989"/>
    </source>
</evidence>
<feature type="transmembrane region" description="Helical" evidence="8">
    <location>
        <begin position="281"/>
        <end position="299"/>
    </location>
</feature>
<evidence type="ECO:0000256" key="1">
    <source>
        <dbReference type="ARBA" id="ARBA00004651"/>
    </source>
</evidence>
<keyword evidence="6 8" id="KW-0472">Membrane</keyword>
<dbReference type="PANTHER" id="PTHR43045:SF1">
    <property type="entry name" value="SHIKIMATE TRANSPORTER"/>
    <property type="match status" value="1"/>
</dbReference>
<evidence type="ECO:0000259" key="9">
    <source>
        <dbReference type="PROSITE" id="PS50850"/>
    </source>
</evidence>
<keyword evidence="3" id="KW-1003">Cell membrane</keyword>
<dbReference type="CDD" id="cd17369">
    <property type="entry name" value="MFS_ShiA_like"/>
    <property type="match status" value="1"/>
</dbReference>
<feature type="transmembrane region" description="Helical" evidence="8">
    <location>
        <begin position="248"/>
        <end position="269"/>
    </location>
</feature>
<feature type="transmembrane region" description="Helical" evidence="8">
    <location>
        <begin position="311"/>
        <end position="331"/>
    </location>
</feature>
<feature type="transmembrane region" description="Helical" evidence="8">
    <location>
        <begin position="157"/>
        <end position="181"/>
    </location>
</feature>
<feature type="transmembrane region" description="Helical" evidence="8">
    <location>
        <begin position="337"/>
        <end position="361"/>
    </location>
</feature>
<evidence type="ECO:0000256" key="7">
    <source>
        <dbReference type="SAM" id="MobiDB-lite"/>
    </source>
</evidence>
<dbReference type="InterPro" id="IPR036259">
    <property type="entry name" value="MFS_trans_sf"/>
</dbReference>
<feature type="transmembrane region" description="Helical" evidence="8">
    <location>
        <begin position="373"/>
        <end position="397"/>
    </location>
</feature>
<dbReference type="RefSeq" id="WP_252548556.1">
    <property type="nucleotide sequence ID" value="NZ_CP099468.1"/>
</dbReference>
<dbReference type="InterPro" id="IPR005828">
    <property type="entry name" value="MFS_sugar_transport-like"/>
</dbReference>
<dbReference type="InterPro" id="IPR020846">
    <property type="entry name" value="MFS_dom"/>
</dbReference>
<evidence type="ECO:0000313" key="10">
    <source>
        <dbReference type="EMBL" id="USQ84423.1"/>
    </source>
</evidence>
<dbReference type="SUPFAM" id="SSF103473">
    <property type="entry name" value="MFS general substrate transporter"/>
    <property type="match status" value="1"/>
</dbReference>
<keyword evidence="4 8" id="KW-0812">Transmembrane</keyword>
<dbReference type="PANTHER" id="PTHR43045">
    <property type="entry name" value="SHIKIMATE TRANSPORTER"/>
    <property type="match status" value="1"/>
</dbReference>
<feature type="transmembrane region" description="Helical" evidence="8">
    <location>
        <begin position="193"/>
        <end position="210"/>
    </location>
</feature>
<protein>
    <submittedName>
        <fullName evidence="10">MHS family MFS transporter</fullName>
    </submittedName>
</protein>
<evidence type="ECO:0000256" key="3">
    <source>
        <dbReference type="ARBA" id="ARBA00022475"/>
    </source>
</evidence>
<evidence type="ECO:0000256" key="8">
    <source>
        <dbReference type="SAM" id="Phobius"/>
    </source>
</evidence>
<keyword evidence="5 8" id="KW-1133">Transmembrane helix</keyword>
<name>A0ABY4Z784_9ACTN</name>
<evidence type="ECO:0000256" key="6">
    <source>
        <dbReference type="ARBA" id="ARBA00023136"/>
    </source>
</evidence>
<dbReference type="Proteomes" id="UP001056374">
    <property type="component" value="Chromosome"/>
</dbReference>
<accession>A0ABY4Z784</accession>
<keyword evidence="11" id="KW-1185">Reference proteome</keyword>
<feature type="domain" description="Major facilitator superfamily (MFS) profile" evidence="9">
    <location>
        <begin position="19"/>
        <end position="429"/>
    </location>
</feature>
<organism evidence="10 11">
    <name type="scientific">Streptomyces phaeoluteigriseus</name>
    <dbReference type="NCBI Taxonomy" id="114686"/>
    <lineage>
        <taxon>Bacteria</taxon>
        <taxon>Bacillati</taxon>
        <taxon>Actinomycetota</taxon>
        <taxon>Actinomycetes</taxon>
        <taxon>Kitasatosporales</taxon>
        <taxon>Streptomycetaceae</taxon>
        <taxon>Streptomyces</taxon>
        <taxon>Streptomyces aurantiacus group</taxon>
    </lineage>
</organism>
<dbReference type="EMBL" id="CP099468">
    <property type="protein sequence ID" value="USQ84423.1"/>
    <property type="molecule type" value="Genomic_DNA"/>
</dbReference>
<sequence length="451" mass="47652">MSVPAAPHDAAPPGQPKKAATAAWIGSALEYYDFFIYGSAAALIFPKVFFDESDPATATLLSLATFGVAYAARPVGALFLGHFGDRVGRKKIMVFTLMLMGVSTFLIGCLPTRDQVGTLAPVLLVLCRVLQGISAAGEQASANSMTLEHAPPHRRGFFTSFTLSGTQGGQLLATLVFLPIAALPEEHLLSWGWRVPFWLSVGVAVVGFVIRRKLDETPAFAQQANSEGVVKLPLVVLLREHWADVLRVVAGALVASVSTIFTVWALAYATSDSVGMSRSSMLWVGALANLVALAAIPLWATLSDRIGRRPVFLVGAAGSAGAMFLYLWAISTGSYPLTMVLGIVAFGIVYSAANGVWPAFYGEMFSTRVRLSGMAIGTQIGFAVAGFAVTFAARIAGPDGDDWSAVALFTAALCVPPVIAALSAKETSKLPTEQLGERPRRPAAERETVTA</sequence>
<proteinExistence type="predicted"/>
<dbReference type="Gene3D" id="1.20.1250.20">
    <property type="entry name" value="MFS general substrate transporter like domains"/>
    <property type="match status" value="2"/>
</dbReference>
<feature type="compositionally biased region" description="Basic and acidic residues" evidence="7">
    <location>
        <begin position="435"/>
        <end position="451"/>
    </location>
</feature>
<feature type="transmembrane region" description="Helical" evidence="8">
    <location>
        <begin position="92"/>
        <end position="113"/>
    </location>
</feature>
<reference evidence="10" key="1">
    <citation type="submission" date="2022-06" db="EMBL/GenBank/DDBJ databases">
        <title>Complete genome sequence of soil microorganisms Streptomyces sp. Qhu-M197 isolated from Alpine meadows habitats on the Tibetan Plateau.</title>
        <authorList>
            <person name="Zhang B."/>
            <person name="Xiang X."/>
            <person name="Fan J."/>
        </authorList>
    </citation>
    <scope>NUCLEOTIDE SEQUENCE</scope>
    <source>
        <strain evidence="10">Qhu-M197</strain>
    </source>
</reference>
<gene>
    <name evidence="10" type="ORF">NFX46_11845</name>
</gene>
<evidence type="ECO:0000313" key="11">
    <source>
        <dbReference type="Proteomes" id="UP001056374"/>
    </source>
</evidence>
<evidence type="ECO:0000256" key="2">
    <source>
        <dbReference type="ARBA" id="ARBA00022448"/>
    </source>
</evidence>
<dbReference type="Pfam" id="PF00083">
    <property type="entry name" value="Sugar_tr"/>
    <property type="match status" value="2"/>
</dbReference>
<feature type="transmembrane region" description="Helical" evidence="8">
    <location>
        <begin position="56"/>
        <end position="80"/>
    </location>
</feature>
<comment type="subcellular location">
    <subcellularLocation>
        <location evidence="1">Cell membrane</location>
        <topology evidence="1">Multi-pass membrane protein</topology>
    </subcellularLocation>
</comment>
<evidence type="ECO:0000256" key="4">
    <source>
        <dbReference type="ARBA" id="ARBA00022692"/>
    </source>
</evidence>
<dbReference type="PROSITE" id="PS50850">
    <property type="entry name" value="MFS"/>
    <property type="match status" value="1"/>
</dbReference>
<feature type="transmembrane region" description="Helical" evidence="8">
    <location>
        <begin position="403"/>
        <end position="424"/>
    </location>
</feature>